<dbReference type="GO" id="GO:0016594">
    <property type="term" value="F:glycine binding"/>
    <property type="evidence" value="ECO:0007669"/>
    <property type="project" value="TreeGrafter"/>
</dbReference>
<dbReference type="InterPro" id="IPR020581">
    <property type="entry name" value="GDC_P"/>
</dbReference>
<dbReference type="GO" id="GO:0030170">
    <property type="term" value="F:pyridoxal phosphate binding"/>
    <property type="evidence" value="ECO:0007669"/>
    <property type="project" value="TreeGrafter"/>
</dbReference>
<dbReference type="Gene3D" id="3.40.640.10">
    <property type="entry name" value="Type I PLP-dependent aspartate aminotransferase-like (Major domain)"/>
    <property type="match status" value="2"/>
</dbReference>
<evidence type="ECO:0000313" key="10">
    <source>
        <dbReference type="EMBL" id="CCG84557.1"/>
    </source>
</evidence>
<dbReference type="CDD" id="cd00613">
    <property type="entry name" value="GDC-P"/>
    <property type="match status" value="1"/>
</dbReference>
<dbReference type="NCBIfam" id="TIGR00461">
    <property type="entry name" value="gcvP"/>
    <property type="match status" value="1"/>
</dbReference>
<dbReference type="Gene3D" id="3.90.1150.10">
    <property type="entry name" value="Aspartate Aminotransferase, domain 1"/>
    <property type="match status" value="2"/>
</dbReference>
<sequence length="840" mass="91285">MVADLTKLPMTNASLLDEATAAAEGMIMTFGAARQKKKSFFVDSLCHPQTIACIQSRASGFDINVIVGEASQESIEAHKDDLFGVLVQYPATDGSITDYSAFTAYIHSINAQIVVATDLLALTLLTPPGEWGADIVVGNSQRFGVPLGFGGPHAAFFACADEHKRRMPGRIVGLSVDKNGDRAYRLALQTREQHIRREKATSNICTAQALLANMAAMFCCFHGPEGIKAIAERVLSMTALLARGAEIAGHKVLNKNFFDTLTIRVGDADQVMQKALAEEINLRRVDAETVALSLDETVDESDLDTLLRIFGSSESASSLAAAAGISSSAPHLLETSLRRRSKFMQHSAFLDHRSETEMLRYIHELQGRDLSLTHSMIALGSCTMKLNATTQMIPISWPEFNSIHPFAPYDQASGYHQMLNELEEDLAQITGFDNVSLQPNSGAQGEYTGLRVIRAYLDSIGQGHRNICLIPVSAHGTNPASATMSGLKVVPVKCDVKGNLDMADLEAKCEKHKDALAAFMVTYPSTFGVFEPEVKTAIDLIHSHGGQVYMDGANLNAQIGLCSPGEIGADVCHLNLHKTFCIPHGGGGPGMGPIGVKKHLSPFLPGHPLYKVGGEQGIQPVSAAPYGSASILPISWAYIKLLGGPGLTHATRLALLNANYMAQKLAPHYKLLYTNDNGKCAHEFILDTKELKASAGIEVIDIAKRLQDYGFHAPTMSWPVSTGLMIEPTESESVAEMDRFCDAMISIRKEVAEIEKGEQPKDNNLLKNSPHPLKDVLKGKWDRPYSAERAAFPLPYLWKNKFWPSVSRLDDKYGDLNLCTCDASALEENDPEAMRPEQGP</sequence>
<feature type="domain" description="Glycine dehydrogenase C-terminal" evidence="9">
    <location>
        <begin position="650"/>
        <end position="771"/>
    </location>
</feature>
<proteinExistence type="inferred from homology"/>
<dbReference type="SUPFAM" id="SSF53383">
    <property type="entry name" value="PLP-dependent transferases"/>
    <property type="match status" value="2"/>
</dbReference>
<dbReference type="eggNOG" id="KOG2040">
    <property type="taxonomic scope" value="Eukaryota"/>
</dbReference>
<evidence type="ECO:0000259" key="8">
    <source>
        <dbReference type="Pfam" id="PF02347"/>
    </source>
</evidence>
<dbReference type="OrthoDB" id="6537869at2759"/>
<comment type="subunit">
    <text evidence="7">The glycine cleavage system is composed of four proteins: P, T, L and H.</text>
</comment>
<dbReference type="Proteomes" id="UP000013776">
    <property type="component" value="Unassembled WGS sequence"/>
</dbReference>
<dbReference type="EMBL" id="CAHR02000261">
    <property type="protein sequence ID" value="CCG84557.1"/>
    <property type="molecule type" value="Genomic_DNA"/>
</dbReference>
<evidence type="ECO:0000256" key="7">
    <source>
        <dbReference type="RuleBase" id="RU364056"/>
    </source>
</evidence>
<organism evidence="10 11">
    <name type="scientific">Taphrina deformans (strain PYCC 5710 / ATCC 11124 / CBS 356.35 / IMI 108563 / JCM 9778 / NBRC 8474)</name>
    <name type="common">Peach leaf curl fungus</name>
    <name type="synonym">Lalaria deformans</name>
    <dbReference type="NCBI Taxonomy" id="1097556"/>
    <lineage>
        <taxon>Eukaryota</taxon>
        <taxon>Fungi</taxon>
        <taxon>Dikarya</taxon>
        <taxon>Ascomycota</taxon>
        <taxon>Taphrinomycotina</taxon>
        <taxon>Taphrinomycetes</taxon>
        <taxon>Taphrinales</taxon>
        <taxon>Taphrinaceae</taxon>
        <taxon>Taphrina</taxon>
    </lineage>
</organism>
<comment type="caution">
    <text evidence="10">The sequence shown here is derived from an EMBL/GenBank/DDBJ whole genome shotgun (WGS) entry which is preliminary data.</text>
</comment>
<evidence type="ECO:0000256" key="4">
    <source>
        <dbReference type="ARBA" id="ARBA00023002"/>
    </source>
</evidence>
<comment type="subcellular location">
    <subcellularLocation>
        <location evidence="7">Mitochondrion</location>
    </subcellularLocation>
</comment>
<dbReference type="STRING" id="1097556.R4XFA7"/>
<feature type="modified residue" description="N6-(pyridoxal phosphate)lysine" evidence="6">
    <location>
        <position position="578"/>
    </location>
</feature>
<dbReference type="PANTHER" id="PTHR11773">
    <property type="entry name" value="GLYCINE DEHYDROGENASE, DECARBOXYLATING"/>
    <property type="match status" value="1"/>
</dbReference>
<feature type="domain" description="Glycine cleavage system P-protein N-terminal" evidence="8">
    <location>
        <begin position="332"/>
        <end position="606"/>
    </location>
</feature>
<dbReference type="FunFam" id="3.40.640.10:FF:000007">
    <property type="entry name" value="glycine dehydrogenase (Decarboxylating), mitochondrial"/>
    <property type="match status" value="1"/>
</dbReference>
<dbReference type="InterPro" id="IPR049316">
    <property type="entry name" value="GDC-P_C"/>
</dbReference>
<keyword evidence="7" id="KW-0809">Transit peptide</keyword>
<dbReference type="PANTHER" id="PTHR11773:SF1">
    <property type="entry name" value="GLYCINE DEHYDROGENASE (DECARBOXYLATING), MITOCHONDRIAL"/>
    <property type="match status" value="1"/>
</dbReference>
<evidence type="ECO:0000313" key="11">
    <source>
        <dbReference type="Proteomes" id="UP000013776"/>
    </source>
</evidence>
<keyword evidence="3 6" id="KW-0663">Pyridoxal phosphate</keyword>
<dbReference type="EC" id="1.4.4.2" evidence="7"/>
<reference evidence="10 11" key="1">
    <citation type="journal article" date="2013" name="MBio">
        <title>Genome sequencing of the plant pathogen Taphrina deformans, the causal agent of peach leaf curl.</title>
        <authorList>
            <person name="Cisse O.H."/>
            <person name="Almeida J.M.G.C.F."/>
            <person name="Fonseca A."/>
            <person name="Kumar A.A."/>
            <person name="Salojaervi J."/>
            <person name="Overmyer K."/>
            <person name="Hauser P.M."/>
            <person name="Pagni M."/>
        </authorList>
    </citation>
    <scope>NUCLEOTIDE SEQUENCE [LARGE SCALE GENOMIC DNA]</scope>
    <source>
        <strain evidence="11">PYCC 5710 / ATCC 11124 / CBS 356.35 / IMI 108563 / JCM 9778 / NBRC 8474</strain>
    </source>
</reference>
<evidence type="ECO:0000256" key="3">
    <source>
        <dbReference type="ARBA" id="ARBA00022898"/>
    </source>
</evidence>
<dbReference type="GO" id="GO:0005739">
    <property type="term" value="C:mitochondrion"/>
    <property type="evidence" value="ECO:0007669"/>
    <property type="project" value="UniProtKB-SubCell"/>
</dbReference>
<dbReference type="Pfam" id="PF02347">
    <property type="entry name" value="GDC-P"/>
    <property type="match status" value="2"/>
</dbReference>
<name>R4XFA7_TAPDE</name>
<keyword evidence="11" id="KW-1185">Reference proteome</keyword>
<evidence type="ECO:0000256" key="6">
    <source>
        <dbReference type="PIRSR" id="PIRSR603437-50"/>
    </source>
</evidence>
<dbReference type="InterPro" id="IPR015424">
    <property type="entry name" value="PyrdxlP-dep_Trfase"/>
</dbReference>
<keyword evidence="7" id="KW-0496">Mitochondrion</keyword>
<evidence type="ECO:0000259" key="9">
    <source>
        <dbReference type="Pfam" id="PF21478"/>
    </source>
</evidence>
<evidence type="ECO:0000256" key="1">
    <source>
        <dbReference type="ARBA" id="ARBA00001933"/>
    </source>
</evidence>
<accession>R4XFA7</accession>
<dbReference type="Pfam" id="PF21478">
    <property type="entry name" value="GcvP2_C"/>
    <property type="match status" value="1"/>
</dbReference>
<dbReference type="GO" id="GO:0005960">
    <property type="term" value="C:glycine cleavage complex"/>
    <property type="evidence" value="ECO:0007669"/>
    <property type="project" value="TreeGrafter"/>
</dbReference>
<comment type="function">
    <text evidence="7">The glycine cleavage system catalyzes the degradation of glycine.</text>
</comment>
<dbReference type="GO" id="GO:0004375">
    <property type="term" value="F:glycine dehydrogenase (decarboxylating) activity"/>
    <property type="evidence" value="ECO:0007669"/>
    <property type="project" value="UniProtKB-UniRule"/>
</dbReference>
<comment type="similarity">
    <text evidence="2 7">Belongs to the GcvP family.</text>
</comment>
<gene>
    <name evidence="10" type="ORF">TAPDE_005041</name>
</gene>
<dbReference type="InterPro" id="IPR015421">
    <property type="entry name" value="PyrdxlP-dep_Trfase_major"/>
</dbReference>
<comment type="catalytic activity">
    <reaction evidence="5 7">
        <text>N(6)-[(R)-lipoyl]-L-lysyl-[glycine-cleavage complex H protein] + glycine + H(+) = N(6)-[(R)-S(8)-aminomethyldihydrolipoyl]-L-lysyl-[glycine-cleavage complex H protein] + CO2</text>
        <dbReference type="Rhea" id="RHEA:24304"/>
        <dbReference type="Rhea" id="RHEA-COMP:10494"/>
        <dbReference type="Rhea" id="RHEA-COMP:10495"/>
        <dbReference type="ChEBI" id="CHEBI:15378"/>
        <dbReference type="ChEBI" id="CHEBI:16526"/>
        <dbReference type="ChEBI" id="CHEBI:57305"/>
        <dbReference type="ChEBI" id="CHEBI:83099"/>
        <dbReference type="ChEBI" id="CHEBI:83143"/>
        <dbReference type="EC" id="1.4.4.2"/>
    </reaction>
</comment>
<dbReference type="InterPro" id="IPR003437">
    <property type="entry name" value="GcvP"/>
</dbReference>
<evidence type="ECO:0000256" key="2">
    <source>
        <dbReference type="ARBA" id="ARBA00010756"/>
    </source>
</evidence>
<comment type="cofactor">
    <cofactor evidence="1 6 7">
        <name>pyridoxal 5'-phosphate</name>
        <dbReference type="ChEBI" id="CHEBI:597326"/>
    </cofactor>
</comment>
<protein>
    <recommendedName>
        <fullName evidence="7">Glycine cleavage system P protein</fullName>
        <ecNumber evidence="7">1.4.4.2</ecNumber>
    </recommendedName>
</protein>
<dbReference type="FunFam" id="3.90.1150.10:FF:000007">
    <property type="entry name" value="Glycine dehydrogenase (decarboxylating), mitochondrial"/>
    <property type="match status" value="1"/>
</dbReference>
<dbReference type="VEuPathDB" id="FungiDB:TAPDE_005041"/>
<keyword evidence="4 7" id="KW-0560">Oxidoreductase</keyword>
<dbReference type="InterPro" id="IPR015422">
    <property type="entry name" value="PyrdxlP-dep_Trfase_small"/>
</dbReference>
<dbReference type="AlphaFoldDB" id="R4XFA7"/>
<dbReference type="GO" id="GO:0019464">
    <property type="term" value="P:glycine decarboxylation via glycine cleavage system"/>
    <property type="evidence" value="ECO:0007669"/>
    <property type="project" value="TreeGrafter"/>
</dbReference>
<evidence type="ECO:0000256" key="5">
    <source>
        <dbReference type="ARBA" id="ARBA00049026"/>
    </source>
</evidence>
<feature type="domain" description="Glycine cleavage system P-protein N-terminal" evidence="8">
    <location>
        <begin position="1"/>
        <end position="310"/>
    </location>
</feature>
<dbReference type="InterPro" id="IPR049315">
    <property type="entry name" value="GDC-P_N"/>
</dbReference>